<reference evidence="6" key="1">
    <citation type="submission" date="2022-03" db="EMBL/GenBank/DDBJ databases">
        <authorList>
            <person name="Martin C."/>
        </authorList>
    </citation>
    <scope>NUCLEOTIDE SEQUENCE</scope>
</reference>
<dbReference type="Gene3D" id="3.40.395.10">
    <property type="entry name" value="Adenoviral Proteinase, Chain A"/>
    <property type="match status" value="1"/>
</dbReference>
<dbReference type="InterPro" id="IPR044613">
    <property type="entry name" value="Nep1/2-like"/>
</dbReference>
<evidence type="ECO:0000256" key="3">
    <source>
        <dbReference type="ARBA" id="ARBA00022801"/>
    </source>
</evidence>
<dbReference type="GO" id="GO:0019784">
    <property type="term" value="F:deNEDDylase activity"/>
    <property type="evidence" value="ECO:0007669"/>
    <property type="project" value="InterPro"/>
</dbReference>
<dbReference type="GO" id="GO:0008234">
    <property type="term" value="F:cysteine-type peptidase activity"/>
    <property type="evidence" value="ECO:0007669"/>
    <property type="project" value="UniProtKB-KW"/>
</dbReference>
<dbReference type="OrthoDB" id="5065855at2759"/>
<dbReference type="Proteomes" id="UP000749559">
    <property type="component" value="Unassembled WGS sequence"/>
</dbReference>
<evidence type="ECO:0000256" key="1">
    <source>
        <dbReference type="ARBA" id="ARBA00005234"/>
    </source>
</evidence>
<proteinExistence type="inferred from homology"/>
<dbReference type="Pfam" id="PF02902">
    <property type="entry name" value="Peptidase_C48"/>
    <property type="match status" value="1"/>
</dbReference>
<dbReference type="AlphaFoldDB" id="A0A8J1U8G1"/>
<gene>
    <name evidence="6" type="ORF">OFUS_LOCUS20165</name>
</gene>
<comment type="similarity">
    <text evidence="1">Belongs to the peptidase C48 family.</text>
</comment>
<evidence type="ECO:0000256" key="5">
    <source>
        <dbReference type="SAM" id="MobiDB-lite"/>
    </source>
</evidence>
<keyword evidence="3" id="KW-0378">Hydrolase</keyword>
<keyword evidence="4" id="KW-0788">Thiol protease</keyword>
<name>A0A8J1U8G1_OWEFU</name>
<dbReference type="EMBL" id="CAIIXF020000009">
    <property type="protein sequence ID" value="CAH1795652.1"/>
    <property type="molecule type" value="Genomic_DNA"/>
</dbReference>
<dbReference type="PROSITE" id="PS50600">
    <property type="entry name" value="ULP_PROTEASE"/>
    <property type="match status" value="1"/>
</dbReference>
<evidence type="ECO:0000256" key="4">
    <source>
        <dbReference type="ARBA" id="ARBA00022807"/>
    </source>
</evidence>
<dbReference type="InterPro" id="IPR038765">
    <property type="entry name" value="Papain-like_cys_pep_sf"/>
</dbReference>
<keyword evidence="7" id="KW-1185">Reference proteome</keyword>
<keyword evidence="2" id="KW-0645">Protease</keyword>
<comment type="caution">
    <text evidence="6">The sequence shown here is derived from an EMBL/GenBank/DDBJ whole genome shotgun (WGS) entry which is preliminary data.</text>
</comment>
<evidence type="ECO:0000313" key="6">
    <source>
        <dbReference type="EMBL" id="CAH1795652.1"/>
    </source>
</evidence>
<accession>A0A8J1U8G1</accession>
<dbReference type="GO" id="GO:0006508">
    <property type="term" value="P:proteolysis"/>
    <property type="evidence" value="ECO:0007669"/>
    <property type="project" value="UniProtKB-KW"/>
</dbReference>
<dbReference type="PANTHER" id="PTHR46468">
    <property type="entry name" value="SENTRIN-SPECIFIC PROTEASE 8"/>
    <property type="match status" value="1"/>
</dbReference>
<feature type="compositionally biased region" description="Polar residues" evidence="5">
    <location>
        <begin position="207"/>
        <end position="218"/>
    </location>
</feature>
<dbReference type="InterPro" id="IPR003653">
    <property type="entry name" value="Peptidase_C48_C"/>
</dbReference>
<organism evidence="6 7">
    <name type="scientific">Owenia fusiformis</name>
    <name type="common">Polychaete worm</name>
    <dbReference type="NCBI Taxonomy" id="6347"/>
    <lineage>
        <taxon>Eukaryota</taxon>
        <taxon>Metazoa</taxon>
        <taxon>Spiralia</taxon>
        <taxon>Lophotrochozoa</taxon>
        <taxon>Annelida</taxon>
        <taxon>Polychaeta</taxon>
        <taxon>Sedentaria</taxon>
        <taxon>Canalipalpata</taxon>
        <taxon>Sabellida</taxon>
        <taxon>Oweniida</taxon>
        <taxon>Oweniidae</taxon>
        <taxon>Owenia</taxon>
    </lineage>
</organism>
<sequence>MKPKYTGEYISDTRKRRRWKKAKLNQLRREIKELGERAGIPFVVAYYDNGSVNTISSTPALASLGENPDVREALTVSHVKDNASSGSGNEKTSLTDEDIREYIADLEENLEVDPSKRYSDHLRVMITEVVKHTNKPASRKQTWLKKPFWWPTDIPFCSVNGCKAANVTFPDGHVGTKATTFHHSQEELQQLYKASKRVFKEEDDSTNKTSSTISSPEEQGSPCHVSPEEVEDSTKENGRGSNAEVSPKVQRKVLVHLEPGVDLYQTDLDSVLPGETATSNIMDFHIRFLSGCLELPSRNTRTCILPTNLMAMILAGDYSQLIGGFNGPVEDVPVMQVKQVIQIWNKRFLSPPERILLPVCENNHWFLLEYQKADHSIHGYDSLGQSATMKRRRHKHAFNAFQRFLQAVCGRIFPFKEEKMHYVLEKNVPLQQNSVDCGYFVAAFMRDIFMGVPQNITPDITELRDTILCEIRKFI</sequence>
<dbReference type="SUPFAM" id="SSF54001">
    <property type="entry name" value="Cysteine proteinases"/>
    <property type="match status" value="1"/>
</dbReference>
<dbReference type="PANTHER" id="PTHR46468:SF1">
    <property type="entry name" value="SENTRIN-SPECIFIC PROTEASE 8"/>
    <property type="match status" value="1"/>
</dbReference>
<dbReference type="GO" id="GO:0000338">
    <property type="term" value="P:protein deneddylation"/>
    <property type="evidence" value="ECO:0007669"/>
    <property type="project" value="TreeGrafter"/>
</dbReference>
<evidence type="ECO:0000256" key="2">
    <source>
        <dbReference type="ARBA" id="ARBA00022670"/>
    </source>
</evidence>
<protein>
    <submittedName>
        <fullName evidence="6">Uncharacterized protein</fullName>
    </submittedName>
</protein>
<feature type="region of interest" description="Disordered" evidence="5">
    <location>
        <begin position="198"/>
        <end position="247"/>
    </location>
</feature>
<evidence type="ECO:0000313" key="7">
    <source>
        <dbReference type="Proteomes" id="UP000749559"/>
    </source>
</evidence>